<evidence type="ECO:0000313" key="3">
    <source>
        <dbReference type="WBParaSite" id="PSAMB.scaffold3977size16169.g23096.t1"/>
    </source>
</evidence>
<feature type="compositionally biased region" description="Basic and acidic residues" evidence="1">
    <location>
        <begin position="30"/>
        <end position="52"/>
    </location>
</feature>
<proteinExistence type="predicted"/>
<dbReference type="AlphaFoldDB" id="A0A914WFG5"/>
<reference evidence="3" key="1">
    <citation type="submission" date="2022-11" db="UniProtKB">
        <authorList>
            <consortium name="WormBaseParasite"/>
        </authorList>
    </citation>
    <scope>IDENTIFICATION</scope>
</reference>
<protein>
    <submittedName>
        <fullName evidence="3">Uncharacterized protein</fullName>
    </submittedName>
</protein>
<organism evidence="2 3">
    <name type="scientific">Plectus sambesii</name>
    <dbReference type="NCBI Taxonomy" id="2011161"/>
    <lineage>
        <taxon>Eukaryota</taxon>
        <taxon>Metazoa</taxon>
        <taxon>Ecdysozoa</taxon>
        <taxon>Nematoda</taxon>
        <taxon>Chromadorea</taxon>
        <taxon>Plectida</taxon>
        <taxon>Plectina</taxon>
        <taxon>Plectoidea</taxon>
        <taxon>Plectidae</taxon>
        <taxon>Plectus</taxon>
    </lineage>
</organism>
<dbReference type="WBParaSite" id="PSAMB.scaffold3977size16169.g23096.t1">
    <property type="protein sequence ID" value="PSAMB.scaffold3977size16169.g23096.t1"/>
    <property type="gene ID" value="PSAMB.scaffold3977size16169.g23096"/>
</dbReference>
<feature type="compositionally biased region" description="Basic and acidic residues" evidence="1">
    <location>
        <begin position="1"/>
        <end position="18"/>
    </location>
</feature>
<name>A0A914WFG5_9BILA</name>
<feature type="compositionally biased region" description="Low complexity" evidence="1">
    <location>
        <begin position="20"/>
        <end position="29"/>
    </location>
</feature>
<keyword evidence="2" id="KW-1185">Reference proteome</keyword>
<feature type="compositionally biased region" description="Low complexity" evidence="1">
    <location>
        <begin position="79"/>
        <end position="99"/>
    </location>
</feature>
<evidence type="ECO:0000313" key="2">
    <source>
        <dbReference type="Proteomes" id="UP000887566"/>
    </source>
</evidence>
<dbReference type="Proteomes" id="UP000887566">
    <property type="component" value="Unplaced"/>
</dbReference>
<evidence type="ECO:0000256" key="1">
    <source>
        <dbReference type="SAM" id="MobiDB-lite"/>
    </source>
</evidence>
<feature type="region of interest" description="Disordered" evidence="1">
    <location>
        <begin position="1"/>
        <end position="99"/>
    </location>
</feature>
<accession>A0A914WFG5</accession>
<sequence length="128" mass="13948">MRRGRCEARENARSDRRSRAPPQAAAPSQKQRDYRQCKQRREREERLDDAHHTTVNRSAIDAPVFSRPRSQPNPPSPLSSPHKPSAAKPTPLVGISAQSPIIIPQSPSVGRASIAAAGDADARATLSL</sequence>